<dbReference type="Proteomes" id="UP000515800">
    <property type="component" value="Chromosome"/>
</dbReference>
<evidence type="ECO:0000313" key="2">
    <source>
        <dbReference type="EMBL" id="QNN75614.1"/>
    </source>
</evidence>
<evidence type="ECO:0000256" key="1">
    <source>
        <dbReference type="SAM" id="MobiDB-lite"/>
    </source>
</evidence>
<reference evidence="2 3" key="1">
    <citation type="submission" date="2020-08" db="EMBL/GenBank/DDBJ databases">
        <title>Genome sequence of Weissella diestrammenae KACC 16890T.</title>
        <authorList>
            <person name="Hyun D.-W."/>
            <person name="Bae J.-W."/>
        </authorList>
    </citation>
    <scope>NUCLEOTIDE SEQUENCE [LARGE SCALE GENOMIC DNA]</scope>
    <source>
        <strain evidence="2 3">KACC 16890</strain>
    </source>
</reference>
<sequence length="183" mass="20548">MKWYLSELLKYKNEPFEFSETLDLEQALLADFGDVILAATPMQVTGTARAENEDIIIHASVRGEIVTPSTRSAQPVHLPLDFEIDEVYIQSADHTDRYEIEDSVILVEDDVLDFKQVVMEYIFLQVPLQILAEGEAAAKMPSGEGWEVIAEDEFDAQQANQPIEKHTPMSGLADLFAQTSDDE</sequence>
<dbReference type="AlphaFoldDB" id="A0A7G9T689"/>
<feature type="region of interest" description="Disordered" evidence="1">
    <location>
        <begin position="159"/>
        <end position="183"/>
    </location>
</feature>
<dbReference type="InterPro" id="IPR003772">
    <property type="entry name" value="YceD"/>
</dbReference>
<gene>
    <name evidence="2" type="ORF">H9L19_01690</name>
</gene>
<proteinExistence type="predicted"/>
<name>A0A7G9T689_9LACO</name>
<dbReference type="Pfam" id="PF02620">
    <property type="entry name" value="YceD"/>
    <property type="match status" value="1"/>
</dbReference>
<keyword evidence="3" id="KW-1185">Reference proteome</keyword>
<accession>A0A7G9T689</accession>
<evidence type="ECO:0000313" key="3">
    <source>
        <dbReference type="Proteomes" id="UP000515800"/>
    </source>
</evidence>
<dbReference type="EMBL" id="CP060724">
    <property type="protein sequence ID" value="QNN75614.1"/>
    <property type="molecule type" value="Genomic_DNA"/>
</dbReference>
<organism evidence="2 3">
    <name type="scientific">Weissella diestrammenae</name>
    <dbReference type="NCBI Taxonomy" id="1162633"/>
    <lineage>
        <taxon>Bacteria</taxon>
        <taxon>Bacillati</taxon>
        <taxon>Bacillota</taxon>
        <taxon>Bacilli</taxon>
        <taxon>Lactobacillales</taxon>
        <taxon>Lactobacillaceae</taxon>
        <taxon>Weissella</taxon>
    </lineage>
</organism>
<dbReference type="KEGG" id="wdi:H9L19_01690"/>
<dbReference type="RefSeq" id="WP_187529446.1">
    <property type="nucleotide sequence ID" value="NZ_CP060724.1"/>
</dbReference>
<protein>
    <submittedName>
        <fullName evidence="2">DUF177 domain-containing protein</fullName>
    </submittedName>
</protein>